<gene>
    <name evidence="14" type="ORF">BRYFOR_08642</name>
</gene>
<keyword evidence="8 13" id="KW-0812">Transmembrane</keyword>
<dbReference type="OrthoDB" id="9811110at2"/>
<evidence type="ECO:0000256" key="5">
    <source>
        <dbReference type="ARBA" id="ARBA00022448"/>
    </source>
</evidence>
<feature type="transmembrane region" description="Helical" evidence="13">
    <location>
        <begin position="58"/>
        <end position="77"/>
    </location>
</feature>
<keyword evidence="11 13" id="KW-0472">Membrane</keyword>
<reference evidence="14" key="1">
    <citation type="submission" date="2009-07" db="EMBL/GenBank/DDBJ databases">
        <authorList>
            <person name="Weinstock G."/>
            <person name="Sodergren E."/>
            <person name="Clifton S."/>
            <person name="Fulton L."/>
            <person name="Fulton B."/>
            <person name="Courtney L."/>
            <person name="Fronick C."/>
            <person name="Harrison M."/>
            <person name="Strong C."/>
            <person name="Farmer C."/>
            <person name="Delahaunty K."/>
            <person name="Markovic C."/>
            <person name="Hall O."/>
            <person name="Minx P."/>
            <person name="Tomlinson C."/>
            <person name="Mitreva M."/>
            <person name="Nelson J."/>
            <person name="Hou S."/>
            <person name="Wollam A."/>
            <person name="Pepin K.H."/>
            <person name="Johnson M."/>
            <person name="Bhonagiri V."/>
            <person name="Nash W.E."/>
            <person name="Warren W."/>
            <person name="Chinwalla A."/>
            <person name="Mardis E.R."/>
            <person name="Wilson R.K."/>
        </authorList>
    </citation>
    <scope>NUCLEOTIDE SEQUENCE [LARGE SCALE GENOMIC DNA]</scope>
    <source>
        <strain evidence="14">DSM 14469</strain>
    </source>
</reference>
<dbReference type="EMBL" id="ACCL02000019">
    <property type="protein sequence ID" value="EET59328.1"/>
    <property type="molecule type" value="Genomic_DNA"/>
</dbReference>
<feature type="transmembrane region" description="Helical" evidence="13">
    <location>
        <begin position="17"/>
        <end position="38"/>
    </location>
</feature>
<evidence type="ECO:0000256" key="10">
    <source>
        <dbReference type="ARBA" id="ARBA00023065"/>
    </source>
</evidence>
<dbReference type="PANTHER" id="PTHR43298:SF2">
    <property type="entry name" value="FMN_FAD EXPORTER YEEO-RELATED"/>
    <property type="match status" value="1"/>
</dbReference>
<feature type="transmembrane region" description="Helical" evidence="13">
    <location>
        <begin position="166"/>
        <end position="192"/>
    </location>
</feature>
<evidence type="ECO:0000256" key="9">
    <source>
        <dbReference type="ARBA" id="ARBA00022989"/>
    </source>
</evidence>
<dbReference type="eggNOG" id="COG0534">
    <property type="taxonomic scope" value="Bacteria"/>
</dbReference>
<feature type="transmembrane region" description="Helical" evidence="13">
    <location>
        <begin position="390"/>
        <end position="412"/>
    </location>
</feature>
<dbReference type="NCBIfam" id="TIGR00797">
    <property type="entry name" value="matE"/>
    <property type="match status" value="1"/>
</dbReference>
<dbReference type="InterPro" id="IPR002528">
    <property type="entry name" value="MATE_fam"/>
</dbReference>
<proteinExistence type="inferred from homology"/>
<protein>
    <recommendedName>
        <fullName evidence="4">Probable multidrug resistance protein NorM</fullName>
    </recommendedName>
    <alternativeName>
        <fullName evidence="12">Multidrug-efflux transporter</fullName>
    </alternativeName>
</protein>
<dbReference type="RefSeq" id="WP_006863407.1">
    <property type="nucleotide sequence ID" value="NZ_ACCL02000019.1"/>
</dbReference>
<evidence type="ECO:0000256" key="12">
    <source>
        <dbReference type="ARBA" id="ARBA00031636"/>
    </source>
</evidence>
<evidence type="ECO:0000256" key="1">
    <source>
        <dbReference type="ARBA" id="ARBA00003408"/>
    </source>
</evidence>
<feature type="transmembrane region" description="Helical" evidence="13">
    <location>
        <begin position="137"/>
        <end position="154"/>
    </location>
</feature>
<comment type="caution">
    <text evidence="14">The sequence shown here is derived from an EMBL/GenBank/DDBJ whole genome shotgun (WGS) entry which is preliminary data.</text>
</comment>
<evidence type="ECO:0000313" key="15">
    <source>
        <dbReference type="Proteomes" id="UP000005561"/>
    </source>
</evidence>
<dbReference type="InterPro" id="IPR048279">
    <property type="entry name" value="MdtK-like"/>
</dbReference>
<dbReference type="GO" id="GO:0006811">
    <property type="term" value="P:monoatomic ion transport"/>
    <property type="evidence" value="ECO:0007669"/>
    <property type="project" value="UniProtKB-KW"/>
</dbReference>
<evidence type="ECO:0000256" key="13">
    <source>
        <dbReference type="SAM" id="Phobius"/>
    </source>
</evidence>
<comment type="function">
    <text evidence="1">Multidrug efflux pump.</text>
</comment>
<evidence type="ECO:0000256" key="8">
    <source>
        <dbReference type="ARBA" id="ARBA00022692"/>
    </source>
</evidence>
<keyword evidence="6" id="KW-0050">Antiport</keyword>
<evidence type="ECO:0000256" key="7">
    <source>
        <dbReference type="ARBA" id="ARBA00022475"/>
    </source>
</evidence>
<keyword evidence="9 13" id="KW-1133">Transmembrane helix</keyword>
<organism evidence="14 15">
    <name type="scientific">Marvinbryantia formatexigens DSM 14469</name>
    <dbReference type="NCBI Taxonomy" id="478749"/>
    <lineage>
        <taxon>Bacteria</taxon>
        <taxon>Bacillati</taxon>
        <taxon>Bacillota</taxon>
        <taxon>Clostridia</taxon>
        <taxon>Lachnospirales</taxon>
        <taxon>Lachnospiraceae</taxon>
        <taxon>Marvinbryantia</taxon>
    </lineage>
</organism>
<feature type="transmembrane region" description="Helical" evidence="13">
    <location>
        <begin position="198"/>
        <end position="221"/>
    </location>
</feature>
<comment type="subcellular location">
    <subcellularLocation>
        <location evidence="2">Cell membrane</location>
        <topology evidence="2">Multi-pass membrane protein</topology>
    </subcellularLocation>
</comment>
<dbReference type="STRING" id="168384.SAMN05660368_00791"/>
<dbReference type="GO" id="GO:0015297">
    <property type="term" value="F:antiporter activity"/>
    <property type="evidence" value="ECO:0007669"/>
    <property type="project" value="UniProtKB-KW"/>
</dbReference>
<evidence type="ECO:0000256" key="11">
    <source>
        <dbReference type="ARBA" id="ARBA00023136"/>
    </source>
</evidence>
<dbReference type="AlphaFoldDB" id="C6LJ08"/>
<name>C6LJ08_9FIRM</name>
<dbReference type="CDD" id="cd13144">
    <property type="entry name" value="MATE_like_4"/>
    <property type="match status" value="1"/>
</dbReference>
<dbReference type="Proteomes" id="UP000005561">
    <property type="component" value="Unassembled WGS sequence"/>
</dbReference>
<evidence type="ECO:0000256" key="6">
    <source>
        <dbReference type="ARBA" id="ARBA00022449"/>
    </source>
</evidence>
<evidence type="ECO:0000256" key="4">
    <source>
        <dbReference type="ARBA" id="ARBA00020268"/>
    </source>
</evidence>
<feature type="transmembrane region" description="Helical" evidence="13">
    <location>
        <begin position="285"/>
        <end position="308"/>
    </location>
</feature>
<feature type="transmembrane region" description="Helical" evidence="13">
    <location>
        <begin position="98"/>
        <end position="117"/>
    </location>
</feature>
<dbReference type="GO" id="GO:0042910">
    <property type="term" value="F:xenobiotic transmembrane transporter activity"/>
    <property type="evidence" value="ECO:0007669"/>
    <property type="project" value="InterPro"/>
</dbReference>
<dbReference type="PIRSF" id="PIRSF006603">
    <property type="entry name" value="DinF"/>
    <property type="match status" value="1"/>
</dbReference>
<dbReference type="GO" id="GO:0005886">
    <property type="term" value="C:plasma membrane"/>
    <property type="evidence" value="ECO:0007669"/>
    <property type="project" value="UniProtKB-SubCell"/>
</dbReference>
<evidence type="ECO:0000256" key="2">
    <source>
        <dbReference type="ARBA" id="ARBA00004651"/>
    </source>
</evidence>
<dbReference type="Pfam" id="PF01554">
    <property type="entry name" value="MatE"/>
    <property type="match status" value="2"/>
</dbReference>
<feature type="transmembrane region" description="Helical" evidence="13">
    <location>
        <begin position="320"/>
        <end position="341"/>
    </location>
</feature>
<dbReference type="PANTHER" id="PTHR43298">
    <property type="entry name" value="MULTIDRUG RESISTANCE PROTEIN NORM-RELATED"/>
    <property type="match status" value="1"/>
</dbReference>
<evidence type="ECO:0000313" key="14">
    <source>
        <dbReference type="EMBL" id="EET59328.1"/>
    </source>
</evidence>
<keyword evidence="10" id="KW-0406">Ion transport</keyword>
<keyword evidence="7" id="KW-1003">Cell membrane</keyword>
<feature type="transmembrane region" description="Helical" evidence="13">
    <location>
        <begin position="361"/>
        <end position="383"/>
    </location>
</feature>
<accession>C6LJ08</accession>
<keyword evidence="5" id="KW-0813">Transport</keyword>
<sequence length="458" mass="50183">METQIENKMGVMPVNSLLLKTGAPLIFSMLIGALYNVVDSMFVARLGENALTSVSLAFPIQSIVIACGSGIGVGISSNLSRFLGQGEKQKANAAARNGLLVGGAIYIFFLLFGIWGINWFFKIQTDIAEIIEMGSNYLRIISLLSFFQIFQIILERLLQSTGKSIYSMYTQVLGCIVNLILDPIMIFGLFGFPAMGVTGAALATMIGIFCGMVFALILNITKNKEIAFLTKEKLLSLERTKEICTVGIPTVLMQSMSAILSFGVNKILLSYSVTAAATFAIFFKLQTFVCMAIFGLDAALIPIVAYNYGAKNLERIKKAIFLSGIYSTLIGMIGTILLFTLPETFLKMFDATEKMLAIGIPAIKIMSISFLFAGLGIMVSYAFQGFGKGIASLIISALRQCIILLPLAWLLSKFWGVYGVWWSFLIAEAITAVIAFIWLRIEERKLEEKLYHPVGNDV</sequence>
<feature type="transmembrane region" description="Helical" evidence="13">
    <location>
        <begin position="418"/>
        <end position="439"/>
    </location>
</feature>
<evidence type="ECO:0000256" key="3">
    <source>
        <dbReference type="ARBA" id="ARBA00010199"/>
    </source>
</evidence>
<keyword evidence="15" id="KW-1185">Reference proteome</keyword>
<comment type="similarity">
    <text evidence="3">Belongs to the multi antimicrobial extrusion (MATE) (TC 2.A.66.1) family.</text>
</comment>
<dbReference type="InterPro" id="IPR050222">
    <property type="entry name" value="MATE_MdtK"/>
</dbReference>